<feature type="region of interest" description="Disordered" evidence="1">
    <location>
        <begin position="1"/>
        <end position="45"/>
    </location>
</feature>
<protein>
    <submittedName>
        <fullName evidence="2">Uncharacterized protein</fullName>
    </submittedName>
</protein>
<dbReference type="AlphaFoldDB" id="A0A6P2U3K5"/>
<proteinExistence type="predicted"/>
<sequence>MEPEIGWTASTRGLSGGHVWRDGASMPGGPVHVGGLKPGRRRPRD</sequence>
<dbReference type="Proteomes" id="UP000494274">
    <property type="component" value="Unassembled WGS sequence"/>
</dbReference>
<evidence type="ECO:0000256" key="1">
    <source>
        <dbReference type="SAM" id="MobiDB-lite"/>
    </source>
</evidence>
<dbReference type="EMBL" id="CABVQI010000004">
    <property type="protein sequence ID" value="VWC68152.1"/>
    <property type="molecule type" value="Genomic_DNA"/>
</dbReference>
<reference evidence="2 3" key="1">
    <citation type="submission" date="2019-09" db="EMBL/GenBank/DDBJ databases">
        <authorList>
            <person name="Depoorter E."/>
        </authorList>
    </citation>
    <scope>NUCLEOTIDE SEQUENCE [LARGE SCALE GENOMIC DNA]</scope>
    <source>
        <strain evidence="2">R-18112</strain>
    </source>
</reference>
<name>A0A6P2U3K5_BURL3</name>
<evidence type="ECO:0000313" key="2">
    <source>
        <dbReference type="EMBL" id="VWC68152.1"/>
    </source>
</evidence>
<organism evidence="2 3">
    <name type="scientific">Burkholderia lata (strain ATCC 17760 / DSM 23089 / LMG 22485 / NCIMB 9086 / R18194 / 383)</name>
    <dbReference type="NCBI Taxonomy" id="482957"/>
    <lineage>
        <taxon>Bacteria</taxon>
        <taxon>Pseudomonadati</taxon>
        <taxon>Pseudomonadota</taxon>
        <taxon>Betaproteobacteria</taxon>
        <taxon>Burkholderiales</taxon>
        <taxon>Burkholderiaceae</taxon>
        <taxon>Burkholderia</taxon>
        <taxon>Burkholderia cepacia complex</taxon>
    </lineage>
</organism>
<accession>A0A6P2U3K5</accession>
<evidence type="ECO:0000313" key="3">
    <source>
        <dbReference type="Proteomes" id="UP000494274"/>
    </source>
</evidence>
<gene>
    <name evidence="2" type="ORF">BLA18112_01714</name>
</gene>